<dbReference type="AlphaFoldDB" id="A0A377AXI2"/>
<evidence type="ECO:0000313" key="2">
    <source>
        <dbReference type="Proteomes" id="UP000254079"/>
    </source>
</evidence>
<dbReference type="EMBL" id="UGCP01000006">
    <property type="protein sequence ID" value="STL40424.1"/>
    <property type="molecule type" value="Genomic_DNA"/>
</dbReference>
<accession>A0A377AXI2</accession>
<dbReference type="Proteomes" id="UP000254079">
    <property type="component" value="Unassembled WGS sequence"/>
</dbReference>
<reference evidence="1 2" key="1">
    <citation type="submission" date="2018-06" db="EMBL/GenBank/DDBJ databases">
        <authorList>
            <consortium name="Pathogen Informatics"/>
            <person name="Doyle S."/>
        </authorList>
    </citation>
    <scope>NUCLEOTIDE SEQUENCE [LARGE SCALE GENOMIC DNA]</scope>
    <source>
        <strain evidence="1 2">NCTC8622</strain>
    </source>
</reference>
<sequence length="174" mass="19362">MQLRMNIPPRATRTVFCVGSGPSLTREDCAAIEKTGCSIIAVNNSWQMFDDIYALYAGDLSWWKQYGSTIPGGRFRKVTANLAAAKSFSLEYRRYCGPAEGVNSGAQAISLAAESGAEVVVLVGYDCSLQNGLHWHGAHPQALRNPTQVSISKWQQQFLDTRKKTRRFTYFECK</sequence>
<evidence type="ECO:0000313" key="1">
    <source>
        <dbReference type="EMBL" id="STL40424.1"/>
    </source>
</evidence>
<proteinExistence type="predicted"/>
<organism evidence="1 2">
    <name type="scientific">Escherichia coli</name>
    <dbReference type="NCBI Taxonomy" id="562"/>
    <lineage>
        <taxon>Bacteria</taxon>
        <taxon>Pseudomonadati</taxon>
        <taxon>Pseudomonadota</taxon>
        <taxon>Gammaproteobacteria</taxon>
        <taxon>Enterobacterales</taxon>
        <taxon>Enterobacteriaceae</taxon>
        <taxon>Escherichia</taxon>
    </lineage>
</organism>
<name>A0A377AXI2_ECOLX</name>
<gene>
    <name evidence="1" type="ORF">NCTC8622_07944</name>
</gene>
<protein>
    <submittedName>
        <fullName evidence="1">Putative norphogenetic protein</fullName>
    </submittedName>
</protein>